<evidence type="ECO:0000313" key="3">
    <source>
        <dbReference type="EMBL" id="MBB4689383.1"/>
    </source>
</evidence>
<organism evidence="3 4">
    <name type="scientific">Amycolatopsis jiangsuensis</name>
    <dbReference type="NCBI Taxonomy" id="1181879"/>
    <lineage>
        <taxon>Bacteria</taxon>
        <taxon>Bacillati</taxon>
        <taxon>Actinomycetota</taxon>
        <taxon>Actinomycetes</taxon>
        <taxon>Pseudonocardiales</taxon>
        <taxon>Pseudonocardiaceae</taxon>
        <taxon>Amycolatopsis</taxon>
    </lineage>
</organism>
<proteinExistence type="predicted"/>
<dbReference type="Proteomes" id="UP000581769">
    <property type="component" value="Unassembled WGS sequence"/>
</dbReference>
<accession>A0A840J6H4</accession>
<dbReference type="Pfam" id="PF03435">
    <property type="entry name" value="Sacchrp_dh_NADP"/>
    <property type="match status" value="1"/>
</dbReference>
<dbReference type="GO" id="GO:0009247">
    <property type="term" value="P:glycolipid biosynthetic process"/>
    <property type="evidence" value="ECO:0007669"/>
    <property type="project" value="TreeGrafter"/>
</dbReference>
<dbReference type="InterPro" id="IPR036291">
    <property type="entry name" value="NAD(P)-bd_dom_sf"/>
</dbReference>
<feature type="compositionally biased region" description="Basic and acidic residues" evidence="1">
    <location>
        <begin position="198"/>
        <end position="210"/>
    </location>
</feature>
<evidence type="ECO:0000313" key="4">
    <source>
        <dbReference type="Proteomes" id="UP000581769"/>
    </source>
</evidence>
<name>A0A840J6H4_9PSEU</name>
<sequence>MADYDLVVFGATGFTGELTAEYLARTAPPGCRWAIAGRDQGKLSAVRDRLAAIDSRWSDLPVLRADTGDPASLRELAAAAKVVVTTVGPYLERGEPLVAACAAEGTDYLDLTGEPEFIDRMYVAHHATAAETGARIVHCCGFDSIPHDLGAWYTVRQLPENVPLQVDGYVRVGARPSGGTFGTALTVVSRLPQAARAAKERAGREPDIPGRRVRVPAGSPHRMPGTGHWALPLPTIDPQIVRRSARATQRYGPDFRYRHFVAFTRLPSVAATAVGAGALVAAAQLPPARRALARLLSPGEGPDAQRRARSWFQVSFTGRGGGQEVRTQVSGGDPGYDETAKMLAESALCLAFDDLPATAGQVTTATAMGDALIDRLTRAGIVFRTL</sequence>
<comment type="caution">
    <text evidence="3">The sequence shown here is derived from an EMBL/GenBank/DDBJ whole genome shotgun (WGS) entry which is preliminary data.</text>
</comment>
<keyword evidence="4" id="KW-1185">Reference proteome</keyword>
<dbReference type="PANTHER" id="PTHR12286:SF5">
    <property type="entry name" value="SACCHAROPINE DEHYDROGENASE-LIKE OXIDOREDUCTASE"/>
    <property type="match status" value="1"/>
</dbReference>
<protein>
    <submittedName>
        <fullName evidence="3">Short subunit dehydrogenase-like uncharacterized protein</fullName>
    </submittedName>
</protein>
<dbReference type="AlphaFoldDB" id="A0A840J6H4"/>
<dbReference type="PANTHER" id="PTHR12286">
    <property type="entry name" value="SACCHAROPINE DEHYDROGENASE-LIKE OXIDOREDUCTASE"/>
    <property type="match status" value="1"/>
</dbReference>
<dbReference type="Gene3D" id="3.40.50.720">
    <property type="entry name" value="NAD(P)-binding Rossmann-like Domain"/>
    <property type="match status" value="1"/>
</dbReference>
<dbReference type="InterPro" id="IPR051276">
    <property type="entry name" value="Saccharopine_DH-like_oxidrdct"/>
</dbReference>
<dbReference type="InterPro" id="IPR005097">
    <property type="entry name" value="Sacchrp_dh_NADP-bd"/>
</dbReference>
<evidence type="ECO:0000259" key="2">
    <source>
        <dbReference type="Pfam" id="PF03435"/>
    </source>
</evidence>
<evidence type="ECO:0000256" key="1">
    <source>
        <dbReference type="SAM" id="MobiDB-lite"/>
    </source>
</evidence>
<dbReference type="GO" id="GO:0005886">
    <property type="term" value="C:plasma membrane"/>
    <property type="evidence" value="ECO:0007669"/>
    <property type="project" value="TreeGrafter"/>
</dbReference>
<gene>
    <name evidence="3" type="ORF">BJY18_006868</name>
</gene>
<reference evidence="3 4" key="1">
    <citation type="submission" date="2020-08" db="EMBL/GenBank/DDBJ databases">
        <title>Sequencing the genomes of 1000 actinobacteria strains.</title>
        <authorList>
            <person name="Klenk H.-P."/>
        </authorList>
    </citation>
    <scope>NUCLEOTIDE SEQUENCE [LARGE SCALE GENOMIC DNA]</scope>
    <source>
        <strain evidence="3 4">DSM 45859</strain>
    </source>
</reference>
<feature type="domain" description="Saccharopine dehydrogenase NADP binding" evidence="2">
    <location>
        <begin position="7"/>
        <end position="135"/>
    </location>
</feature>
<feature type="region of interest" description="Disordered" evidence="1">
    <location>
        <begin position="198"/>
        <end position="230"/>
    </location>
</feature>
<dbReference type="SUPFAM" id="SSF51735">
    <property type="entry name" value="NAD(P)-binding Rossmann-fold domains"/>
    <property type="match status" value="1"/>
</dbReference>
<dbReference type="RefSeq" id="WP_184783930.1">
    <property type="nucleotide sequence ID" value="NZ_JACHMG010000001.1"/>
</dbReference>
<dbReference type="EMBL" id="JACHMG010000001">
    <property type="protein sequence ID" value="MBB4689383.1"/>
    <property type="molecule type" value="Genomic_DNA"/>
</dbReference>